<dbReference type="Gene3D" id="3.40.50.2300">
    <property type="match status" value="1"/>
</dbReference>
<dbReference type="SUPFAM" id="SSF52172">
    <property type="entry name" value="CheY-like"/>
    <property type="match status" value="1"/>
</dbReference>
<dbReference type="Pfam" id="PF08447">
    <property type="entry name" value="PAS_3"/>
    <property type="match status" value="1"/>
</dbReference>
<evidence type="ECO:0000256" key="2">
    <source>
        <dbReference type="ARBA" id="ARBA00012438"/>
    </source>
</evidence>
<evidence type="ECO:0000259" key="9">
    <source>
        <dbReference type="PROSITE" id="PS50112"/>
    </source>
</evidence>
<feature type="domain" description="Histidine kinase" evidence="7">
    <location>
        <begin position="446"/>
        <end position="664"/>
    </location>
</feature>
<dbReference type="PROSITE" id="PS50109">
    <property type="entry name" value="HIS_KIN"/>
    <property type="match status" value="1"/>
</dbReference>
<dbReference type="PROSITE" id="PS50110">
    <property type="entry name" value="RESPONSE_REGULATORY"/>
    <property type="match status" value="1"/>
</dbReference>
<evidence type="ECO:0000259" key="7">
    <source>
        <dbReference type="PROSITE" id="PS50109"/>
    </source>
</evidence>
<dbReference type="AlphaFoldDB" id="A0AAU7CGS7"/>
<evidence type="ECO:0000256" key="4">
    <source>
        <dbReference type="ARBA" id="ARBA00022679"/>
    </source>
</evidence>
<dbReference type="NCBIfam" id="TIGR00229">
    <property type="entry name" value="sensory_box"/>
    <property type="match status" value="2"/>
</dbReference>
<dbReference type="InterPro" id="IPR013655">
    <property type="entry name" value="PAS_fold_3"/>
</dbReference>
<dbReference type="CDD" id="cd00082">
    <property type="entry name" value="HisKA"/>
    <property type="match status" value="1"/>
</dbReference>
<evidence type="ECO:0000256" key="6">
    <source>
        <dbReference type="PROSITE-ProRule" id="PRU00169"/>
    </source>
</evidence>
<dbReference type="InterPro" id="IPR035965">
    <property type="entry name" value="PAS-like_dom_sf"/>
</dbReference>
<dbReference type="GO" id="GO:0006355">
    <property type="term" value="P:regulation of DNA-templated transcription"/>
    <property type="evidence" value="ECO:0007669"/>
    <property type="project" value="InterPro"/>
</dbReference>
<protein>
    <recommendedName>
        <fullName evidence="2">histidine kinase</fullName>
        <ecNumber evidence="2">2.7.13.3</ecNumber>
    </recommendedName>
</protein>
<feature type="modified residue" description="4-aspartylphosphate" evidence="6">
    <location>
        <position position="736"/>
    </location>
</feature>
<name>A0AAU7CGS7_9BACT</name>
<dbReference type="SMART" id="SM00091">
    <property type="entry name" value="PAS"/>
    <property type="match status" value="2"/>
</dbReference>
<dbReference type="InterPro" id="IPR036097">
    <property type="entry name" value="HisK_dim/P_sf"/>
</dbReference>
<feature type="domain" description="PAC" evidence="10">
    <location>
        <begin position="250"/>
        <end position="302"/>
    </location>
</feature>
<dbReference type="SMART" id="SM00086">
    <property type="entry name" value="PAC"/>
    <property type="match status" value="2"/>
</dbReference>
<evidence type="ECO:0000313" key="11">
    <source>
        <dbReference type="EMBL" id="XBH04420.1"/>
    </source>
</evidence>
<gene>
    <name evidence="11" type="ORF">V5E97_39940</name>
</gene>
<comment type="catalytic activity">
    <reaction evidence="1">
        <text>ATP + protein L-histidine = ADP + protein N-phospho-L-histidine.</text>
        <dbReference type="EC" id="2.7.13.3"/>
    </reaction>
</comment>
<evidence type="ECO:0000256" key="5">
    <source>
        <dbReference type="ARBA" id="ARBA00022777"/>
    </source>
</evidence>
<dbReference type="CDD" id="cd16922">
    <property type="entry name" value="HATPase_EvgS-ArcB-TorS-like"/>
    <property type="match status" value="1"/>
</dbReference>
<keyword evidence="5" id="KW-0418">Kinase</keyword>
<dbReference type="PROSITE" id="PS50112">
    <property type="entry name" value="PAS"/>
    <property type="match status" value="2"/>
</dbReference>
<dbReference type="Pfam" id="PF00512">
    <property type="entry name" value="HisKA"/>
    <property type="match status" value="1"/>
</dbReference>
<dbReference type="SUPFAM" id="SSF47384">
    <property type="entry name" value="Homodimeric domain of signal transducing histidine kinase"/>
    <property type="match status" value="1"/>
</dbReference>
<dbReference type="Pfam" id="PF00989">
    <property type="entry name" value="PAS"/>
    <property type="match status" value="1"/>
</dbReference>
<dbReference type="SUPFAM" id="SSF55874">
    <property type="entry name" value="ATPase domain of HSP90 chaperone/DNA topoisomerase II/histidine kinase"/>
    <property type="match status" value="1"/>
</dbReference>
<proteinExistence type="predicted"/>
<feature type="domain" description="PAS" evidence="9">
    <location>
        <begin position="303"/>
        <end position="373"/>
    </location>
</feature>
<evidence type="ECO:0000256" key="1">
    <source>
        <dbReference type="ARBA" id="ARBA00000085"/>
    </source>
</evidence>
<dbReference type="InterPro" id="IPR013767">
    <property type="entry name" value="PAS_fold"/>
</dbReference>
<feature type="domain" description="PAC" evidence="10">
    <location>
        <begin position="376"/>
        <end position="428"/>
    </location>
</feature>
<dbReference type="PRINTS" id="PR00344">
    <property type="entry name" value="BCTRLSENSOR"/>
</dbReference>
<dbReference type="InterPro" id="IPR036890">
    <property type="entry name" value="HATPase_C_sf"/>
</dbReference>
<keyword evidence="4" id="KW-0808">Transferase</keyword>
<dbReference type="InterPro" id="IPR000700">
    <property type="entry name" value="PAS-assoc_C"/>
</dbReference>
<dbReference type="InterPro" id="IPR005467">
    <property type="entry name" value="His_kinase_dom"/>
</dbReference>
<feature type="domain" description="Response regulatory" evidence="8">
    <location>
        <begin position="687"/>
        <end position="803"/>
    </location>
</feature>
<dbReference type="PROSITE" id="PS50113">
    <property type="entry name" value="PAC"/>
    <property type="match status" value="2"/>
</dbReference>
<dbReference type="FunFam" id="3.30.565.10:FF:000006">
    <property type="entry name" value="Sensor histidine kinase WalK"/>
    <property type="match status" value="1"/>
</dbReference>
<feature type="domain" description="PAS" evidence="9">
    <location>
        <begin position="169"/>
        <end position="248"/>
    </location>
</feature>
<sequence>MSEPAVLADHIDEQSEAILAIWRSIVERDDDCPEVGRLSRAEFNDHIPDLLVRLGDRLRGRPFSTTAEGKLHGADRWARGYNIAEVVVEFGHLRTALARATLEFAHQHQWSLAKLNSAYESINEVLDEATAVSVRHFQEVSRSETQKALSEVKQRQSAIEDAWIAAKLEKSKLRTILNSLPLAVWVVDLEGTVIGVNEEAERLPIFAQKEKVGRTSVHHLGSENKILRPDGTPLTHEELSILRVLRGEPASQEELIWVIQGEARTVSIKSAPLTDAAGAILGAVSVVQDITERKQLEARLATSEAQFRTIAEKSPVMIWRTDVEGRCDYVNETWLDFRGRGAHPDLSEHWASAVHPDDLERFQASYREAFARRESFEITYRLRSSDGQFRWINDRGTPYSDPKGTFLGYLGSCLDITERINLETSLKQQRELAEESSRHKTHLVSALSHDARTPLNAVGLAAQLLEIHFDGDADAEVQICLRTIRHSVRNVLDLLGDLLNLSKIDAGALPAEVSRFPLEQVLTECVASIEPQARVKGLKVQLEPGSLAGLSLETDRSKLKQILSNLLSNALRYTEKGQIRIYGELTEDQIRIAVEDTGIGISLSDQGRIFEEFVVLEDAQRAEGGTGLGLAICRRLASLLNGEITLRSTAGVGSTFTLVLPSSALTLNQPASEYDHRFESPAFPSGAILVAEDHVDSRQALARVLRRMGYRVLEASNGRDVLAVAKQERLLAVLMDVNMPLMDGIEATLTLRADPKHQALPIFALTGDVTLVNQHRIGEAGVNGYLEKPVTWEALKQALGTLGNPT</sequence>
<dbReference type="GO" id="GO:0000155">
    <property type="term" value="F:phosphorelay sensor kinase activity"/>
    <property type="evidence" value="ECO:0007669"/>
    <property type="project" value="InterPro"/>
</dbReference>
<dbReference type="PANTHER" id="PTHR43047:SF64">
    <property type="entry name" value="HISTIDINE KINASE CONTAINING CHEY-HOMOLOGOUS RECEIVER DOMAIN AND PAS DOMAIN-RELATED"/>
    <property type="match status" value="1"/>
</dbReference>
<dbReference type="InterPro" id="IPR003594">
    <property type="entry name" value="HATPase_dom"/>
</dbReference>
<dbReference type="InterPro" id="IPR011006">
    <property type="entry name" value="CheY-like_superfamily"/>
</dbReference>
<dbReference type="InterPro" id="IPR000014">
    <property type="entry name" value="PAS"/>
</dbReference>
<dbReference type="CDD" id="cd00130">
    <property type="entry name" value="PAS"/>
    <property type="match status" value="2"/>
</dbReference>
<dbReference type="RefSeq" id="WP_406697182.1">
    <property type="nucleotide sequence ID" value="NZ_CP155447.1"/>
</dbReference>
<dbReference type="SUPFAM" id="SSF55785">
    <property type="entry name" value="PYP-like sensor domain (PAS domain)"/>
    <property type="match status" value="2"/>
</dbReference>
<dbReference type="InterPro" id="IPR001610">
    <property type="entry name" value="PAC"/>
</dbReference>
<dbReference type="PANTHER" id="PTHR43047">
    <property type="entry name" value="TWO-COMPONENT HISTIDINE PROTEIN KINASE"/>
    <property type="match status" value="1"/>
</dbReference>
<evidence type="ECO:0000259" key="8">
    <source>
        <dbReference type="PROSITE" id="PS50110"/>
    </source>
</evidence>
<dbReference type="FunFam" id="3.30.450.20:FF:000099">
    <property type="entry name" value="Sensory box sensor histidine kinase"/>
    <property type="match status" value="1"/>
</dbReference>
<organism evidence="11">
    <name type="scientific">Singulisphaera sp. Ch08</name>
    <dbReference type="NCBI Taxonomy" id="3120278"/>
    <lineage>
        <taxon>Bacteria</taxon>
        <taxon>Pseudomonadati</taxon>
        <taxon>Planctomycetota</taxon>
        <taxon>Planctomycetia</taxon>
        <taxon>Isosphaerales</taxon>
        <taxon>Isosphaeraceae</taxon>
        <taxon>Singulisphaera</taxon>
    </lineage>
</organism>
<dbReference type="EC" id="2.7.13.3" evidence="2"/>
<dbReference type="SMART" id="SM00388">
    <property type="entry name" value="HisKA"/>
    <property type="match status" value="1"/>
</dbReference>
<dbReference type="InterPro" id="IPR004358">
    <property type="entry name" value="Sig_transdc_His_kin-like_C"/>
</dbReference>
<evidence type="ECO:0000256" key="3">
    <source>
        <dbReference type="ARBA" id="ARBA00022553"/>
    </source>
</evidence>
<dbReference type="InterPro" id="IPR001789">
    <property type="entry name" value="Sig_transdc_resp-reg_receiver"/>
</dbReference>
<dbReference type="Pfam" id="PF02518">
    <property type="entry name" value="HATPase_c"/>
    <property type="match status" value="1"/>
</dbReference>
<dbReference type="Pfam" id="PF00072">
    <property type="entry name" value="Response_reg"/>
    <property type="match status" value="1"/>
</dbReference>
<dbReference type="Gene3D" id="3.30.450.20">
    <property type="entry name" value="PAS domain"/>
    <property type="match status" value="2"/>
</dbReference>
<dbReference type="Gene3D" id="3.30.565.10">
    <property type="entry name" value="Histidine kinase-like ATPase, C-terminal domain"/>
    <property type="match status" value="1"/>
</dbReference>
<dbReference type="InterPro" id="IPR003661">
    <property type="entry name" value="HisK_dim/P_dom"/>
</dbReference>
<dbReference type="SMART" id="SM00448">
    <property type="entry name" value="REC"/>
    <property type="match status" value="1"/>
</dbReference>
<evidence type="ECO:0000259" key="10">
    <source>
        <dbReference type="PROSITE" id="PS50113"/>
    </source>
</evidence>
<dbReference type="SMART" id="SM00387">
    <property type="entry name" value="HATPase_c"/>
    <property type="match status" value="1"/>
</dbReference>
<keyword evidence="3 6" id="KW-0597">Phosphoprotein</keyword>
<dbReference type="Gene3D" id="1.10.287.130">
    <property type="match status" value="1"/>
</dbReference>
<dbReference type="EMBL" id="CP155447">
    <property type="protein sequence ID" value="XBH04420.1"/>
    <property type="molecule type" value="Genomic_DNA"/>
</dbReference>
<dbReference type="CDD" id="cd17546">
    <property type="entry name" value="REC_hyHK_CKI1_RcsC-like"/>
    <property type="match status" value="1"/>
</dbReference>
<reference evidence="11" key="1">
    <citation type="submission" date="2024-05" db="EMBL/GenBank/DDBJ databases">
        <title>Planctomycetes of the genus Singulisphaera possess chitinolytic capabilities.</title>
        <authorList>
            <person name="Ivanova A."/>
        </authorList>
    </citation>
    <scope>NUCLEOTIDE SEQUENCE</scope>
    <source>
        <strain evidence="11">Ch08T</strain>
    </source>
</reference>
<accession>A0AAU7CGS7</accession>